<keyword evidence="11" id="KW-1133">Transmembrane helix</keyword>
<evidence type="ECO:0000256" key="5">
    <source>
        <dbReference type="ARBA" id="ARBA00022723"/>
    </source>
</evidence>
<keyword evidence="4 9" id="KW-0349">Heme</keyword>
<proteinExistence type="inferred from homology"/>
<keyword evidence="11" id="KW-0472">Membrane</keyword>
<keyword evidence="5 9" id="KW-0479">Metal-binding</keyword>
<comment type="cofactor">
    <cofactor evidence="1 9">
        <name>heme</name>
        <dbReference type="ChEBI" id="CHEBI:30413"/>
    </cofactor>
</comment>
<evidence type="ECO:0000256" key="2">
    <source>
        <dbReference type="ARBA" id="ARBA00003690"/>
    </source>
</evidence>
<feature type="transmembrane region" description="Helical" evidence="11">
    <location>
        <begin position="7"/>
        <end position="24"/>
    </location>
</feature>
<dbReference type="InterPro" id="IPR001128">
    <property type="entry name" value="Cyt_P450"/>
</dbReference>
<dbReference type="GO" id="GO:0020037">
    <property type="term" value="F:heme binding"/>
    <property type="evidence" value="ECO:0007669"/>
    <property type="project" value="InterPro"/>
</dbReference>
<dbReference type="GO" id="GO:0004497">
    <property type="term" value="F:monooxygenase activity"/>
    <property type="evidence" value="ECO:0007669"/>
    <property type="project" value="UniProtKB-KW"/>
</dbReference>
<feature type="binding site" description="axial binding residue" evidence="9">
    <location>
        <position position="461"/>
    </location>
    <ligand>
        <name>heme</name>
        <dbReference type="ChEBI" id="CHEBI:30413"/>
    </ligand>
    <ligandPart>
        <name>Fe</name>
        <dbReference type="ChEBI" id="CHEBI:18248"/>
    </ligandPart>
</feature>
<dbReference type="Gene3D" id="1.10.630.10">
    <property type="entry name" value="Cytochrome P450"/>
    <property type="match status" value="1"/>
</dbReference>
<name>A0A1L8E4P9_9DIPT</name>
<dbReference type="PRINTS" id="PR00385">
    <property type="entry name" value="P450"/>
</dbReference>
<dbReference type="PANTHER" id="PTHR24291">
    <property type="entry name" value="CYTOCHROME P450 FAMILY 4"/>
    <property type="match status" value="1"/>
</dbReference>
<keyword evidence="6 10" id="KW-0560">Oxidoreductase</keyword>
<sequence>MLGLIQILKGVLALLGIFYFWRLIRAITKNYTLAKNLKLPGPDSWYPILGNMGFVRGRDAVEIFNLARELAKRYNYNSYKFWGFGMLHMNFINCRDVETLMASSKHSDKNFLYYFLHPFLGTGLLTANGKKWQQRRRILTPTFHFNILKEFLAVFHEECEKFTDLLMVETTKSDGTNLPPLTSHVTLNTVCETAMGVKLDSYSGSKEYRSSIQAIGELLLHRFLRPWFYNETVYAISGYKAELLKRLKPVHSFTRNIIEHRREHFLETQQNSGKIIKLDENENIYETKKKRYAMLDTLLAAEADGLIDAEGIREEVDTFTFEGHDTTSAALTFIFLLLAHHPDVQQKVYEEIKNAMESNDNQHLGMNELNDLEYTSRVIKECLRLYPPVPFITRSVTEDMKVDGQTIPEGTFAHIHIYDLHRDPEQFPDPELFDPDRFLPENVEKRHPFAYVPFSAGPRNCIGQKFALLEIKAVLQHVLMKFRLSPVTTREEIEFIGDIILRAQTPIKIRFHRKV</sequence>
<dbReference type="GO" id="GO:0016705">
    <property type="term" value="F:oxidoreductase activity, acting on paired donors, with incorporation or reduction of molecular oxygen"/>
    <property type="evidence" value="ECO:0007669"/>
    <property type="project" value="InterPro"/>
</dbReference>
<evidence type="ECO:0000256" key="8">
    <source>
        <dbReference type="ARBA" id="ARBA00023033"/>
    </source>
</evidence>
<evidence type="ECO:0000256" key="10">
    <source>
        <dbReference type="RuleBase" id="RU000461"/>
    </source>
</evidence>
<evidence type="ECO:0000256" key="11">
    <source>
        <dbReference type="SAM" id="Phobius"/>
    </source>
</evidence>
<evidence type="ECO:0000256" key="1">
    <source>
        <dbReference type="ARBA" id="ARBA00001971"/>
    </source>
</evidence>
<dbReference type="EMBL" id="GFDF01000569">
    <property type="protein sequence ID" value="JAV13515.1"/>
    <property type="molecule type" value="Transcribed_RNA"/>
</dbReference>
<evidence type="ECO:0000256" key="7">
    <source>
        <dbReference type="ARBA" id="ARBA00023004"/>
    </source>
</evidence>
<reference evidence="12" key="1">
    <citation type="submission" date="2016-12" db="EMBL/GenBank/DDBJ databases">
        <title>An insight into the sialome and mialome of the sand fly, Nyssomyia neivai.</title>
        <authorList>
            <person name="Sebastian V."/>
            <person name="Goulart T.M."/>
            <person name="Oliveira W."/>
            <person name="Calvo E."/>
            <person name="Oliveira L.F."/>
            <person name="Pinto M.C."/>
            <person name="Rosselino A.M."/>
            <person name="Ribeiro J.M."/>
        </authorList>
    </citation>
    <scope>NUCLEOTIDE SEQUENCE</scope>
</reference>
<dbReference type="CDD" id="cd20628">
    <property type="entry name" value="CYP4"/>
    <property type="match status" value="1"/>
</dbReference>
<dbReference type="InterPro" id="IPR036396">
    <property type="entry name" value="Cyt_P450_sf"/>
</dbReference>
<evidence type="ECO:0000256" key="4">
    <source>
        <dbReference type="ARBA" id="ARBA00022617"/>
    </source>
</evidence>
<protein>
    <submittedName>
        <fullName evidence="12">Putative cytochrome</fullName>
    </submittedName>
</protein>
<evidence type="ECO:0000313" key="12">
    <source>
        <dbReference type="EMBL" id="JAV13515.1"/>
    </source>
</evidence>
<accession>A0A1L8E4P9</accession>
<keyword evidence="11" id="KW-0812">Transmembrane</keyword>
<evidence type="ECO:0000256" key="9">
    <source>
        <dbReference type="PIRSR" id="PIRSR602401-1"/>
    </source>
</evidence>
<comment type="function">
    <text evidence="2">May be involved in the metabolism of insect hormones and in the breakdown of synthetic insecticides.</text>
</comment>
<evidence type="ECO:0000256" key="6">
    <source>
        <dbReference type="ARBA" id="ARBA00023002"/>
    </source>
</evidence>
<keyword evidence="7 9" id="KW-0408">Iron</keyword>
<dbReference type="InterPro" id="IPR050196">
    <property type="entry name" value="Cytochrome_P450_Monoox"/>
</dbReference>
<keyword evidence="8 10" id="KW-0503">Monooxygenase</keyword>
<evidence type="ECO:0000256" key="3">
    <source>
        <dbReference type="ARBA" id="ARBA00010617"/>
    </source>
</evidence>
<dbReference type="AlphaFoldDB" id="A0A1L8E4P9"/>
<dbReference type="Pfam" id="PF00067">
    <property type="entry name" value="p450"/>
    <property type="match status" value="1"/>
</dbReference>
<dbReference type="PROSITE" id="PS00086">
    <property type="entry name" value="CYTOCHROME_P450"/>
    <property type="match status" value="1"/>
</dbReference>
<dbReference type="GO" id="GO:0005506">
    <property type="term" value="F:iron ion binding"/>
    <property type="evidence" value="ECO:0007669"/>
    <property type="project" value="InterPro"/>
</dbReference>
<dbReference type="PANTHER" id="PTHR24291:SF105">
    <property type="entry name" value="CYTOCHROME P450 4P1-RELATED"/>
    <property type="match status" value="1"/>
</dbReference>
<dbReference type="PRINTS" id="PR00463">
    <property type="entry name" value="EP450I"/>
</dbReference>
<organism evidence="12">
    <name type="scientific">Nyssomyia neivai</name>
    <dbReference type="NCBI Taxonomy" id="330878"/>
    <lineage>
        <taxon>Eukaryota</taxon>
        <taxon>Metazoa</taxon>
        <taxon>Ecdysozoa</taxon>
        <taxon>Arthropoda</taxon>
        <taxon>Hexapoda</taxon>
        <taxon>Insecta</taxon>
        <taxon>Pterygota</taxon>
        <taxon>Neoptera</taxon>
        <taxon>Endopterygota</taxon>
        <taxon>Diptera</taxon>
        <taxon>Nematocera</taxon>
        <taxon>Psychodoidea</taxon>
        <taxon>Psychodidae</taxon>
        <taxon>Nyssomyia</taxon>
    </lineage>
</organism>
<dbReference type="SUPFAM" id="SSF48264">
    <property type="entry name" value="Cytochrome P450"/>
    <property type="match status" value="1"/>
</dbReference>
<dbReference type="InterPro" id="IPR017972">
    <property type="entry name" value="Cyt_P450_CS"/>
</dbReference>
<dbReference type="InterPro" id="IPR002401">
    <property type="entry name" value="Cyt_P450_E_grp-I"/>
</dbReference>
<comment type="similarity">
    <text evidence="3 10">Belongs to the cytochrome P450 family.</text>
</comment>